<evidence type="ECO:0000313" key="13">
    <source>
        <dbReference type="EMBL" id="MBT1702667.1"/>
    </source>
</evidence>
<feature type="transmembrane region" description="Helical" evidence="11">
    <location>
        <begin position="209"/>
        <end position="227"/>
    </location>
</feature>
<dbReference type="InterPro" id="IPR045083">
    <property type="entry name" value="ATP_synth_F0_asu_bact/mt"/>
</dbReference>
<comment type="caution">
    <text evidence="13">The sequence shown here is derived from an EMBL/GenBank/DDBJ whole genome shotgun (WGS) entry which is preliminary data.</text>
</comment>
<dbReference type="InterPro" id="IPR035908">
    <property type="entry name" value="F0_ATP_A_sf"/>
</dbReference>
<keyword evidence="8 11" id="KW-0406">Ion transport</keyword>
<accession>A0ABS5VPE2</accession>
<comment type="subcellular location">
    <subcellularLocation>
        <location evidence="11 12">Cell membrane</location>
        <topology evidence="11 12">Multi-pass membrane protein</topology>
    </subcellularLocation>
    <subcellularLocation>
        <location evidence="1">Membrane</location>
        <topology evidence="1">Multi-pass membrane protein</topology>
    </subcellularLocation>
</comment>
<evidence type="ECO:0000256" key="8">
    <source>
        <dbReference type="ARBA" id="ARBA00023065"/>
    </source>
</evidence>
<reference evidence="13 14" key="1">
    <citation type="submission" date="2021-05" db="EMBL/GenBank/DDBJ databases">
        <title>A Polyphasic approach of four new species of the genus Ohtaekwangia: Ohtaekwangia histidinii sp. nov., Ohtaekwangia cretensis sp. nov., Ohtaekwangia indiensis sp. nov., Ohtaekwangia reichenbachii sp. nov. from diverse environment.</title>
        <authorList>
            <person name="Octaviana S."/>
        </authorList>
    </citation>
    <scope>NUCLEOTIDE SEQUENCE [LARGE SCALE GENOMIC DNA]</scope>
    <source>
        <strain evidence="13 14">PWU20</strain>
    </source>
</reference>
<keyword evidence="9 11" id="KW-0472">Membrane</keyword>
<protein>
    <recommendedName>
        <fullName evidence="11 12">ATP synthase subunit a</fullName>
    </recommendedName>
    <alternativeName>
        <fullName evidence="11">ATP synthase F0 sector subunit a</fullName>
    </alternativeName>
    <alternativeName>
        <fullName evidence="11">F-ATPase subunit 6</fullName>
    </alternativeName>
</protein>
<evidence type="ECO:0000256" key="6">
    <source>
        <dbReference type="ARBA" id="ARBA00022781"/>
    </source>
</evidence>
<dbReference type="NCBIfam" id="TIGR01131">
    <property type="entry name" value="ATP_synt_6_or_A"/>
    <property type="match status" value="1"/>
</dbReference>
<evidence type="ECO:0000256" key="10">
    <source>
        <dbReference type="ARBA" id="ARBA00023310"/>
    </source>
</evidence>
<dbReference type="CDD" id="cd00310">
    <property type="entry name" value="ATP-synt_Fo_a_6"/>
    <property type="match status" value="1"/>
</dbReference>
<keyword evidence="4 11" id="KW-0138">CF(0)</keyword>
<comment type="function">
    <text evidence="11 12">Key component of the proton channel; it plays a direct role in the translocation of protons across the membrane.</text>
</comment>
<dbReference type="PRINTS" id="PR00123">
    <property type="entry name" value="ATPASEA"/>
</dbReference>
<keyword evidence="7 11" id="KW-1133">Transmembrane helix</keyword>
<evidence type="ECO:0000256" key="2">
    <source>
        <dbReference type="ARBA" id="ARBA00006810"/>
    </source>
</evidence>
<evidence type="ECO:0000256" key="11">
    <source>
        <dbReference type="HAMAP-Rule" id="MF_01393"/>
    </source>
</evidence>
<comment type="similarity">
    <text evidence="2 11 12">Belongs to the ATPase A chain family.</text>
</comment>
<organism evidence="13 14">
    <name type="scientific">Chryseosolibacter indicus</name>
    <dbReference type="NCBI Taxonomy" id="2782351"/>
    <lineage>
        <taxon>Bacteria</taxon>
        <taxon>Pseudomonadati</taxon>
        <taxon>Bacteroidota</taxon>
        <taxon>Cytophagia</taxon>
        <taxon>Cytophagales</taxon>
        <taxon>Chryseotaleaceae</taxon>
        <taxon>Chryseosolibacter</taxon>
    </lineage>
</organism>
<sequence length="344" mass="38708">MKAFLSRISRFFMVLALLCVFIGGTSIRSLASEQEESKEELNLSEFIIHHVLDDHVWHFTNHLTIYLPVIVYSSERGLDIFSSRNFYDEYHNVINYDGYKLDHSHIYLADSGKAVLDLSITKNVAMLLITAVIMALIFISVGNAYKRNPGKAPKGLQSFFEPVIVFVRDEVVRPNIGPHYEKFLPYMLTLFFFILIGNLLGLLPGAGNLTGNIAVTGVLAVLTFLITNFKGNKDYWAHILWTPGVPLPLRPIILLVEVIGIFTRPISLMVRLFVAITAGHIVLLSLFCLTFIFSSIWVGFASSIIVLFINLIELMVAGIQAYVFTLFSSLYIGMAIAEHEHDHH</sequence>
<name>A0ABS5VPE2_9BACT</name>
<proteinExistence type="inferred from homology"/>
<dbReference type="SUPFAM" id="SSF81336">
    <property type="entry name" value="F1F0 ATP synthase subunit A"/>
    <property type="match status" value="1"/>
</dbReference>
<evidence type="ECO:0000256" key="12">
    <source>
        <dbReference type="RuleBase" id="RU000483"/>
    </source>
</evidence>
<feature type="transmembrane region" description="Helical" evidence="11">
    <location>
        <begin position="183"/>
        <end position="203"/>
    </location>
</feature>
<dbReference type="PANTHER" id="PTHR11410">
    <property type="entry name" value="ATP SYNTHASE SUBUNIT A"/>
    <property type="match status" value="1"/>
</dbReference>
<gene>
    <name evidence="11 13" type="primary">atpB</name>
    <name evidence="13" type="ORF">KK060_05205</name>
</gene>
<dbReference type="HAMAP" id="MF_01393">
    <property type="entry name" value="ATP_synth_a_bact"/>
    <property type="match status" value="1"/>
</dbReference>
<dbReference type="EMBL" id="JAHESD010000007">
    <property type="protein sequence ID" value="MBT1702667.1"/>
    <property type="molecule type" value="Genomic_DNA"/>
</dbReference>
<evidence type="ECO:0000313" key="14">
    <source>
        <dbReference type="Proteomes" id="UP000772618"/>
    </source>
</evidence>
<dbReference type="InterPro" id="IPR000568">
    <property type="entry name" value="ATP_synth_F0_asu"/>
</dbReference>
<evidence type="ECO:0000256" key="3">
    <source>
        <dbReference type="ARBA" id="ARBA00022448"/>
    </source>
</evidence>
<evidence type="ECO:0000256" key="5">
    <source>
        <dbReference type="ARBA" id="ARBA00022692"/>
    </source>
</evidence>
<keyword evidence="10 11" id="KW-0066">ATP synthesis</keyword>
<evidence type="ECO:0000256" key="9">
    <source>
        <dbReference type="ARBA" id="ARBA00023136"/>
    </source>
</evidence>
<evidence type="ECO:0000256" key="1">
    <source>
        <dbReference type="ARBA" id="ARBA00004141"/>
    </source>
</evidence>
<keyword evidence="5 11" id="KW-0812">Transmembrane</keyword>
<evidence type="ECO:0000256" key="7">
    <source>
        <dbReference type="ARBA" id="ARBA00022989"/>
    </source>
</evidence>
<evidence type="ECO:0000256" key="4">
    <source>
        <dbReference type="ARBA" id="ARBA00022547"/>
    </source>
</evidence>
<keyword evidence="11" id="KW-1003">Cell membrane</keyword>
<keyword evidence="3 11" id="KW-0813">Transport</keyword>
<dbReference type="Pfam" id="PF00119">
    <property type="entry name" value="ATP-synt_A"/>
    <property type="match status" value="1"/>
</dbReference>
<feature type="transmembrane region" description="Helical" evidence="11">
    <location>
        <begin position="268"/>
        <end position="289"/>
    </location>
</feature>
<dbReference type="Proteomes" id="UP000772618">
    <property type="component" value="Unassembled WGS sequence"/>
</dbReference>
<dbReference type="Gene3D" id="1.20.120.220">
    <property type="entry name" value="ATP synthase, F0 complex, subunit A"/>
    <property type="match status" value="1"/>
</dbReference>
<keyword evidence="14" id="KW-1185">Reference proteome</keyword>
<dbReference type="PANTHER" id="PTHR11410:SF0">
    <property type="entry name" value="ATP SYNTHASE SUBUNIT A"/>
    <property type="match status" value="1"/>
</dbReference>
<feature type="transmembrane region" description="Helical" evidence="11">
    <location>
        <begin position="124"/>
        <end position="145"/>
    </location>
</feature>
<keyword evidence="6 11" id="KW-0375">Hydrogen ion transport</keyword>
<feature type="transmembrane region" description="Helical" evidence="11">
    <location>
        <begin position="239"/>
        <end position="262"/>
    </location>
</feature>